<dbReference type="GO" id="GO:0005811">
    <property type="term" value="C:lipid droplet"/>
    <property type="evidence" value="ECO:0007669"/>
    <property type="project" value="UniProtKB-SubCell"/>
</dbReference>
<dbReference type="InterPro" id="IPR013154">
    <property type="entry name" value="ADH-like_N"/>
</dbReference>
<dbReference type="AlphaFoldDB" id="A0A1G4JG71"/>
<evidence type="ECO:0000259" key="6">
    <source>
        <dbReference type="SMART" id="SM00829"/>
    </source>
</evidence>
<feature type="domain" description="Enoyl reductase (ER)" evidence="6">
    <location>
        <begin position="26"/>
        <end position="360"/>
    </location>
</feature>
<accession>A0A1G4JG71</accession>
<dbReference type="PANTHER" id="PTHR11695">
    <property type="entry name" value="ALCOHOL DEHYDROGENASE RELATED"/>
    <property type="match status" value="1"/>
</dbReference>
<evidence type="ECO:0000313" key="7">
    <source>
        <dbReference type="EMBL" id="SCU89316.1"/>
    </source>
</evidence>
<dbReference type="Pfam" id="PF08240">
    <property type="entry name" value="ADH_N"/>
    <property type="match status" value="1"/>
</dbReference>
<sequence>MSSLVTNRSITYINNKSPLIITGEEIDLDTVYSENEVVVEIHAAALNPVDYMLYKFAFPLLVNKQPKKLCMDFSGVIVRRGEKVKEFKSGDKITGKYWHVFGKQGTLSNYLVLDPEKVATVAPSVSFGEQGGEEYDDFVLNAAWPLVFGTALQGLTHSCQKLGPDSRILIIGASTAVGNCAVQIAKNYLKVGTVAGVCSKDSIEYNRAFGFDHLIPYDDGDLVKTTKALISDEWGGGKCDLIFDCVGNSCFFPHINDVLKPQSANSYYVTIVGDRKIVYKAPKISNFFPVWESLRRHGPYKKYNYANIHSGGSREAIDLGNQLISRQEFVPQIDSVWEFDDYQRAFDKLISNRAKGKIVIKVR</sequence>
<dbReference type="OrthoDB" id="3509362at2759"/>
<gene>
    <name evidence="7" type="ORF">LAMI_0D13124G</name>
</gene>
<dbReference type="Gene3D" id="3.90.180.10">
    <property type="entry name" value="Medium-chain alcohol dehydrogenases, catalytic domain"/>
    <property type="match status" value="1"/>
</dbReference>
<evidence type="ECO:0000256" key="4">
    <source>
        <dbReference type="ARBA" id="ARBA00023128"/>
    </source>
</evidence>
<dbReference type="SUPFAM" id="SSF51735">
    <property type="entry name" value="NAD(P)-binding Rossmann-fold domains"/>
    <property type="match status" value="1"/>
</dbReference>
<dbReference type="EMBL" id="LT598463">
    <property type="protein sequence ID" value="SCU89316.1"/>
    <property type="molecule type" value="Genomic_DNA"/>
</dbReference>
<dbReference type="STRING" id="1230905.A0A1G4JG71"/>
<name>A0A1G4JG71_9SACH</name>
<dbReference type="Proteomes" id="UP000191024">
    <property type="component" value="Chromosome D"/>
</dbReference>
<dbReference type="PANTHER" id="PTHR11695:SF294">
    <property type="entry name" value="RETICULON-4-INTERACTING PROTEIN 1, MITOCHONDRIAL"/>
    <property type="match status" value="1"/>
</dbReference>
<keyword evidence="8" id="KW-1185">Reference proteome</keyword>
<dbReference type="InterPro" id="IPR036291">
    <property type="entry name" value="NAD(P)-bd_dom_sf"/>
</dbReference>
<dbReference type="InterPro" id="IPR011032">
    <property type="entry name" value="GroES-like_sf"/>
</dbReference>
<dbReference type="CDD" id="cd08247">
    <property type="entry name" value="AST1_like"/>
    <property type="match status" value="1"/>
</dbReference>
<protein>
    <submittedName>
        <fullName evidence="7">LAMI_0D13124g1_1</fullName>
    </submittedName>
</protein>
<organism evidence="7 8">
    <name type="scientific">Lachancea mirantina</name>
    <dbReference type="NCBI Taxonomy" id="1230905"/>
    <lineage>
        <taxon>Eukaryota</taxon>
        <taxon>Fungi</taxon>
        <taxon>Dikarya</taxon>
        <taxon>Ascomycota</taxon>
        <taxon>Saccharomycotina</taxon>
        <taxon>Saccharomycetes</taxon>
        <taxon>Saccharomycetales</taxon>
        <taxon>Saccharomycetaceae</taxon>
        <taxon>Lachancea</taxon>
    </lineage>
</organism>
<dbReference type="InterPro" id="IPR020843">
    <property type="entry name" value="ER"/>
</dbReference>
<evidence type="ECO:0000256" key="1">
    <source>
        <dbReference type="ARBA" id="ARBA00004173"/>
    </source>
</evidence>
<comment type="subcellular location">
    <subcellularLocation>
        <location evidence="2">Lipid droplet</location>
    </subcellularLocation>
    <subcellularLocation>
        <location evidence="1">Mitochondrion</location>
    </subcellularLocation>
</comment>
<dbReference type="Gene3D" id="3.40.50.720">
    <property type="entry name" value="NAD(P)-binding Rossmann-like Domain"/>
    <property type="match status" value="1"/>
</dbReference>
<proteinExistence type="inferred from homology"/>
<dbReference type="GO" id="GO:0005739">
    <property type="term" value="C:mitochondrion"/>
    <property type="evidence" value="ECO:0007669"/>
    <property type="project" value="UniProtKB-SubCell"/>
</dbReference>
<reference evidence="7 8" key="1">
    <citation type="submission" date="2016-03" db="EMBL/GenBank/DDBJ databases">
        <authorList>
            <person name="Devillers H."/>
        </authorList>
    </citation>
    <scope>NUCLEOTIDE SEQUENCE [LARGE SCALE GENOMIC DNA]</scope>
    <source>
        <strain evidence="7">CBS 11717</strain>
    </source>
</reference>
<dbReference type="SMART" id="SM00829">
    <property type="entry name" value="PKS_ER"/>
    <property type="match status" value="1"/>
</dbReference>
<comment type="similarity">
    <text evidence="5">Belongs to the YIM1 family.</text>
</comment>
<evidence type="ECO:0000256" key="3">
    <source>
        <dbReference type="ARBA" id="ARBA00022677"/>
    </source>
</evidence>
<dbReference type="GO" id="GO:0016491">
    <property type="term" value="F:oxidoreductase activity"/>
    <property type="evidence" value="ECO:0007669"/>
    <property type="project" value="InterPro"/>
</dbReference>
<keyword evidence="3" id="KW-0551">Lipid droplet</keyword>
<keyword evidence="4" id="KW-0496">Mitochondrion</keyword>
<evidence type="ECO:0000313" key="8">
    <source>
        <dbReference type="Proteomes" id="UP000191024"/>
    </source>
</evidence>
<evidence type="ECO:0000256" key="2">
    <source>
        <dbReference type="ARBA" id="ARBA00004502"/>
    </source>
</evidence>
<evidence type="ECO:0000256" key="5">
    <source>
        <dbReference type="ARBA" id="ARBA00038249"/>
    </source>
</evidence>
<dbReference type="Pfam" id="PF13602">
    <property type="entry name" value="ADH_zinc_N_2"/>
    <property type="match status" value="1"/>
</dbReference>
<dbReference type="SUPFAM" id="SSF50129">
    <property type="entry name" value="GroES-like"/>
    <property type="match status" value="1"/>
</dbReference>
<dbReference type="InterPro" id="IPR050700">
    <property type="entry name" value="YIM1/Zinc_Alcohol_DH_Fams"/>
</dbReference>